<dbReference type="SMART" id="SM00320">
    <property type="entry name" value="WD40"/>
    <property type="match status" value="4"/>
</dbReference>
<dbReference type="GO" id="GO:0030674">
    <property type="term" value="F:protein-macromolecule adaptor activity"/>
    <property type="evidence" value="ECO:0007669"/>
    <property type="project" value="TreeGrafter"/>
</dbReference>
<evidence type="ECO:0000313" key="3">
    <source>
        <dbReference type="Proteomes" id="UP000023152"/>
    </source>
</evidence>
<keyword evidence="1" id="KW-0472">Membrane</keyword>
<gene>
    <name evidence="2" type="ORF">RFI_13190</name>
</gene>
<keyword evidence="1" id="KW-0812">Transmembrane</keyword>
<keyword evidence="1" id="KW-1133">Transmembrane helix</keyword>
<keyword evidence="3" id="KW-1185">Reference proteome</keyword>
<name>X6NE06_RETFI</name>
<dbReference type="Gene3D" id="2.130.10.10">
    <property type="entry name" value="YVTN repeat-like/Quinoprotein amine dehydrogenase"/>
    <property type="match status" value="1"/>
</dbReference>
<sequence>MYIYELSVLGSPQVSQTNNPGLLEKIKSIGFGTTPEPSSNAKAVKNDRPCMYPYVGTPMYGVKTGIEGIDTAFSPATMAAVEAVKFLRGKMKLDQQIATFQVQGEKVTALALHPFDDLIYAADNNCRVWVWDYARSYEVNQIPCKNMYDLHSASMKRRLTSLEIMNPYHDSMLLCGMDDGNVHIFRNSHIKNDYSQVSAFSAHPQVKQTHQNGVTGNLVTHWNQFKGLLFAGGTTDTIRVWDLAYERRICSLGLGARENKQVHINSLCCAMDDPNYLVAGCTDGLVRAYDLRNTTPSKSVTEYGLHVHGRRPVIRVAPHRNYVYNSHKLFFFFFYPLSFLFLISNIYFFHPKIISAGPSEICLFDLRKAESAHEVDLKSDLNNKIITCFAAHTYAPIIAGYVKKKKRRIFAVVY</sequence>
<dbReference type="OrthoDB" id="10262360at2759"/>
<accession>X6NE06</accession>
<feature type="non-terminal residue" evidence="2">
    <location>
        <position position="414"/>
    </location>
</feature>
<comment type="caution">
    <text evidence="2">The sequence shown here is derived from an EMBL/GenBank/DDBJ whole genome shotgun (WGS) entry which is preliminary data.</text>
</comment>
<protein>
    <submittedName>
        <fullName evidence="2">Uncharacterized protein</fullName>
    </submittedName>
</protein>
<dbReference type="InterPro" id="IPR036322">
    <property type="entry name" value="WD40_repeat_dom_sf"/>
</dbReference>
<dbReference type="GO" id="GO:0071230">
    <property type="term" value="P:cellular response to amino acid stimulus"/>
    <property type="evidence" value="ECO:0007669"/>
    <property type="project" value="TreeGrafter"/>
</dbReference>
<dbReference type="SUPFAM" id="SSF50978">
    <property type="entry name" value="WD40 repeat-like"/>
    <property type="match status" value="1"/>
</dbReference>
<dbReference type="GO" id="GO:0031931">
    <property type="term" value="C:TORC1 complex"/>
    <property type="evidence" value="ECO:0007669"/>
    <property type="project" value="InterPro"/>
</dbReference>
<dbReference type="Pfam" id="PF00400">
    <property type="entry name" value="WD40"/>
    <property type="match status" value="1"/>
</dbReference>
<dbReference type="PANTHER" id="PTHR12848">
    <property type="entry name" value="REGULATORY-ASSOCIATED PROTEIN OF MTOR"/>
    <property type="match status" value="1"/>
</dbReference>
<dbReference type="InterPro" id="IPR004083">
    <property type="entry name" value="Raptor"/>
</dbReference>
<dbReference type="GO" id="GO:0030307">
    <property type="term" value="P:positive regulation of cell growth"/>
    <property type="evidence" value="ECO:0007669"/>
    <property type="project" value="TreeGrafter"/>
</dbReference>
<dbReference type="AlphaFoldDB" id="X6NE06"/>
<dbReference type="PANTHER" id="PTHR12848:SF16">
    <property type="entry name" value="REGULATORY-ASSOCIATED PROTEIN OF MTOR"/>
    <property type="match status" value="1"/>
</dbReference>
<dbReference type="InterPro" id="IPR015943">
    <property type="entry name" value="WD40/YVTN_repeat-like_dom_sf"/>
</dbReference>
<proteinExistence type="predicted"/>
<dbReference type="EMBL" id="ASPP01009560">
    <property type="protein sequence ID" value="ETO23969.1"/>
    <property type="molecule type" value="Genomic_DNA"/>
</dbReference>
<dbReference type="InterPro" id="IPR001680">
    <property type="entry name" value="WD40_rpt"/>
</dbReference>
<evidence type="ECO:0000256" key="1">
    <source>
        <dbReference type="SAM" id="Phobius"/>
    </source>
</evidence>
<dbReference type="GO" id="GO:0031929">
    <property type="term" value="P:TOR signaling"/>
    <property type="evidence" value="ECO:0007669"/>
    <property type="project" value="InterPro"/>
</dbReference>
<organism evidence="2 3">
    <name type="scientific">Reticulomyxa filosa</name>
    <dbReference type="NCBI Taxonomy" id="46433"/>
    <lineage>
        <taxon>Eukaryota</taxon>
        <taxon>Sar</taxon>
        <taxon>Rhizaria</taxon>
        <taxon>Retaria</taxon>
        <taxon>Foraminifera</taxon>
        <taxon>Monothalamids</taxon>
        <taxon>Reticulomyxidae</taxon>
        <taxon>Reticulomyxa</taxon>
    </lineage>
</organism>
<dbReference type="GO" id="GO:0005737">
    <property type="term" value="C:cytoplasm"/>
    <property type="evidence" value="ECO:0007669"/>
    <property type="project" value="TreeGrafter"/>
</dbReference>
<dbReference type="Proteomes" id="UP000023152">
    <property type="component" value="Unassembled WGS sequence"/>
</dbReference>
<dbReference type="GO" id="GO:0009267">
    <property type="term" value="P:cellular response to starvation"/>
    <property type="evidence" value="ECO:0007669"/>
    <property type="project" value="TreeGrafter"/>
</dbReference>
<dbReference type="GO" id="GO:0010506">
    <property type="term" value="P:regulation of autophagy"/>
    <property type="evidence" value="ECO:0007669"/>
    <property type="project" value="TreeGrafter"/>
</dbReference>
<feature type="transmembrane region" description="Helical" evidence="1">
    <location>
        <begin position="329"/>
        <end position="349"/>
    </location>
</feature>
<evidence type="ECO:0000313" key="2">
    <source>
        <dbReference type="EMBL" id="ETO23969.1"/>
    </source>
</evidence>
<reference evidence="2 3" key="1">
    <citation type="journal article" date="2013" name="Curr. Biol.">
        <title>The Genome of the Foraminiferan Reticulomyxa filosa.</title>
        <authorList>
            <person name="Glockner G."/>
            <person name="Hulsmann N."/>
            <person name="Schleicher M."/>
            <person name="Noegel A.A."/>
            <person name="Eichinger L."/>
            <person name="Gallinger C."/>
            <person name="Pawlowski J."/>
            <person name="Sierra R."/>
            <person name="Euteneuer U."/>
            <person name="Pillet L."/>
            <person name="Moustafa A."/>
            <person name="Platzer M."/>
            <person name="Groth M."/>
            <person name="Szafranski K."/>
            <person name="Schliwa M."/>
        </authorList>
    </citation>
    <scope>NUCLEOTIDE SEQUENCE [LARGE SCALE GENOMIC DNA]</scope>
</reference>